<accession>A0A212FPV2</accession>
<protein>
    <submittedName>
        <fullName evidence="2">Uncharacterized protein</fullName>
    </submittedName>
</protein>
<dbReference type="InParanoid" id="A0A212FPV2"/>
<sequence>MENYEHELEELNEKVTKLQNQSTILKEKDMIEESLKQKEKQLNVLKNKHRSAITELLGKMIENNFAISINQFECQTRTELETIKKNISEKQNEVRYQCENNFQCFNEITHRYFLAHNYCHGYYTTFISNVISGCNKIINSCQI</sequence>
<dbReference type="STRING" id="278856.A0A212FPV2"/>
<keyword evidence="1" id="KW-0175">Coiled coil</keyword>
<comment type="caution">
    <text evidence="2">The sequence shown here is derived from an EMBL/GenBank/DDBJ whole genome shotgun (WGS) entry which is preliminary data.</text>
</comment>
<proteinExistence type="predicted"/>
<feature type="coiled-coil region" evidence="1">
    <location>
        <begin position="1"/>
        <end position="55"/>
    </location>
</feature>
<dbReference type="Proteomes" id="UP000007151">
    <property type="component" value="Unassembled WGS sequence"/>
</dbReference>
<evidence type="ECO:0000313" key="2">
    <source>
        <dbReference type="EMBL" id="OWR55782.1"/>
    </source>
</evidence>
<organism evidence="2 3">
    <name type="scientific">Danaus plexippus plexippus</name>
    <dbReference type="NCBI Taxonomy" id="278856"/>
    <lineage>
        <taxon>Eukaryota</taxon>
        <taxon>Metazoa</taxon>
        <taxon>Ecdysozoa</taxon>
        <taxon>Arthropoda</taxon>
        <taxon>Hexapoda</taxon>
        <taxon>Insecta</taxon>
        <taxon>Pterygota</taxon>
        <taxon>Neoptera</taxon>
        <taxon>Endopterygota</taxon>
        <taxon>Lepidoptera</taxon>
        <taxon>Glossata</taxon>
        <taxon>Ditrysia</taxon>
        <taxon>Papilionoidea</taxon>
        <taxon>Nymphalidae</taxon>
        <taxon>Danainae</taxon>
        <taxon>Danaini</taxon>
        <taxon>Danaina</taxon>
        <taxon>Danaus</taxon>
        <taxon>Danaus</taxon>
    </lineage>
</organism>
<evidence type="ECO:0000256" key="1">
    <source>
        <dbReference type="SAM" id="Coils"/>
    </source>
</evidence>
<dbReference type="KEGG" id="dpl:KGM_203433"/>
<reference evidence="2 3" key="1">
    <citation type="journal article" date="2011" name="Cell">
        <title>The monarch butterfly genome yields insights into long-distance migration.</title>
        <authorList>
            <person name="Zhan S."/>
            <person name="Merlin C."/>
            <person name="Boore J.L."/>
            <person name="Reppert S.M."/>
        </authorList>
    </citation>
    <scope>NUCLEOTIDE SEQUENCE [LARGE SCALE GENOMIC DNA]</scope>
    <source>
        <strain evidence="2">F-2</strain>
    </source>
</reference>
<dbReference type="AlphaFoldDB" id="A0A212FPV2"/>
<gene>
    <name evidence="2" type="ORF">KGM_203433</name>
</gene>
<name>A0A212FPV2_DANPL</name>
<evidence type="ECO:0000313" key="3">
    <source>
        <dbReference type="Proteomes" id="UP000007151"/>
    </source>
</evidence>
<dbReference type="EMBL" id="AGBW02000380">
    <property type="protein sequence ID" value="OWR55782.1"/>
    <property type="molecule type" value="Genomic_DNA"/>
</dbReference>
<keyword evidence="3" id="KW-1185">Reference proteome</keyword>